<dbReference type="EMBL" id="JBHLZU010000001">
    <property type="protein sequence ID" value="MFB9902342.1"/>
    <property type="molecule type" value="Genomic_DNA"/>
</dbReference>
<dbReference type="Pfam" id="PF00550">
    <property type="entry name" value="PP-binding"/>
    <property type="match status" value="1"/>
</dbReference>
<dbReference type="Gene3D" id="1.10.1200.10">
    <property type="entry name" value="ACP-like"/>
    <property type="match status" value="1"/>
</dbReference>
<sequence length="90" mass="10167">MTASSQRCLEDQLREILVRDLYLEVPAEEIGEDDGLQDVLGLDSLGFVELRAQCEQRFRVTIDDTLFTPEHFRSVRTVAGLVRSLGGQSR</sequence>
<feature type="domain" description="Carrier" evidence="1">
    <location>
        <begin position="7"/>
        <end position="86"/>
    </location>
</feature>
<comment type="caution">
    <text evidence="2">The sequence shown here is derived from an EMBL/GenBank/DDBJ whole genome shotgun (WGS) entry which is preliminary data.</text>
</comment>
<dbReference type="InterPro" id="IPR036736">
    <property type="entry name" value="ACP-like_sf"/>
</dbReference>
<proteinExistence type="predicted"/>
<name>A0ABV5ZN94_9PSEU</name>
<dbReference type="RefSeq" id="WP_377849429.1">
    <property type="nucleotide sequence ID" value="NZ_JBHLZU010000001.1"/>
</dbReference>
<dbReference type="SUPFAM" id="SSF47336">
    <property type="entry name" value="ACP-like"/>
    <property type="match status" value="1"/>
</dbReference>
<dbReference type="InterPro" id="IPR009081">
    <property type="entry name" value="PP-bd_ACP"/>
</dbReference>
<evidence type="ECO:0000313" key="3">
    <source>
        <dbReference type="Proteomes" id="UP001589693"/>
    </source>
</evidence>
<organism evidence="2 3">
    <name type="scientific">Allokutzneria oryzae</name>
    <dbReference type="NCBI Taxonomy" id="1378989"/>
    <lineage>
        <taxon>Bacteria</taxon>
        <taxon>Bacillati</taxon>
        <taxon>Actinomycetota</taxon>
        <taxon>Actinomycetes</taxon>
        <taxon>Pseudonocardiales</taxon>
        <taxon>Pseudonocardiaceae</taxon>
        <taxon>Allokutzneria</taxon>
    </lineage>
</organism>
<evidence type="ECO:0000313" key="2">
    <source>
        <dbReference type="EMBL" id="MFB9902342.1"/>
    </source>
</evidence>
<dbReference type="Proteomes" id="UP001589693">
    <property type="component" value="Unassembled WGS sequence"/>
</dbReference>
<evidence type="ECO:0000259" key="1">
    <source>
        <dbReference type="PROSITE" id="PS50075"/>
    </source>
</evidence>
<reference evidence="2 3" key="1">
    <citation type="submission" date="2024-09" db="EMBL/GenBank/DDBJ databases">
        <authorList>
            <person name="Sun Q."/>
            <person name="Mori K."/>
        </authorList>
    </citation>
    <scope>NUCLEOTIDE SEQUENCE [LARGE SCALE GENOMIC DNA]</scope>
    <source>
        <strain evidence="2 3">TBRC 7907</strain>
    </source>
</reference>
<accession>A0ABV5ZN94</accession>
<gene>
    <name evidence="2" type="ORF">ACFFQA_00190</name>
</gene>
<protein>
    <submittedName>
        <fullName evidence="2">Acyl carrier protein</fullName>
    </submittedName>
</protein>
<keyword evidence="3" id="KW-1185">Reference proteome</keyword>
<dbReference type="PROSITE" id="PS50075">
    <property type="entry name" value="CARRIER"/>
    <property type="match status" value="1"/>
</dbReference>